<keyword evidence="2" id="KW-1185">Reference proteome</keyword>
<dbReference type="HOGENOM" id="CLU_126538_0_0_0"/>
<protein>
    <submittedName>
        <fullName evidence="1">Uncharacterized protein</fullName>
    </submittedName>
</protein>
<name>B1ZQ29_OPITP</name>
<accession>B1ZQ29</accession>
<evidence type="ECO:0000313" key="1">
    <source>
        <dbReference type="EMBL" id="ACB77748.1"/>
    </source>
</evidence>
<evidence type="ECO:0000313" key="2">
    <source>
        <dbReference type="Proteomes" id="UP000007013"/>
    </source>
</evidence>
<dbReference type="OrthoDB" id="3637315at2"/>
<dbReference type="AlphaFoldDB" id="B1ZQ29"/>
<dbReference type="STRING" id="452637.Oter_4477"/>
<gene>
    <name evidence="1" type="ordered locus">Oter_4477</name>
</gene>
<dbReference type="RefSeq" id="WP_012377262.1">
    <property type="nucleotide sequence ID" value="NC_010571.1"/>
</dbReference>
<dbReference type="EMBL" id="CP001032">
    <property type="protein sequence ID" value="ACB77748.1"/>
    <property type="molecule type" value="Genomic_DNA"/>
</dbReference>
<sequence>MSLVTLHAAAAVENNDDFHLARLLLLLRANSGRTNKPVDGITKLAKMDFLLRYPSCLARVLIDRKPSNAPLVPDNERNTIEAQMVRYRYGPWDGRYRKWIGLLVAKGLATTYLEGKTVCVQLTDAGQALAAHLMTLDEFQPLAQRSTSVARAVGDFSSTKLMKYVYELFPEIVNMKMGQSIKL</sequence>
<proteinExistence type="predicted"/>
<dbReference type="KEGG" id="ote:Oter_4477"/>
<organism evidence="1 2">
    <name type="scientific">Opitutus terrae (strain DSM 11246 / JCM 15787 / PB90-1)</name>
    <dbReference type="NCBI Taxonomy" id="452637"/>
    <lineage>
        <taxon>Bacteria</taxon>
        <taxon>Pseudomonadati</taxon>
        <taxon>Verrucomicrobiota</taxon>
        <taxon>Opitutia</taxon>
        <taxon>Opitutales</taxon>
        <taxon>Opitutaceae</taxon>
        <taxon>Opitutus</taxon>
    </lineage>
</organism>
<dbReference type="Proteomes" id="UP000007013">
    <property type="component" value="Chromosome"/>
</dbReference>
<dbReference type="eggNOG" id="ENOG5032SFV">
    <property type="taxonomic scope" value="Bacteria"/>
</dbReference>
<reference evidence="1 2" key="1">
    <citation type="journal article" date="2011" name="J. Bacteriol.">
        <title>Genome sequence of the verrucomicrobium Opitutus terrae PB90-1, an abundant inhabitant of rice paddy soil ecosystems.</title>
        <authorList>
            <person name="van Passel M.W."/>
            <person name="Kant R."/>
            <person name="Palva A."/>
            <person name="Copeland A."/>
            <person name="Lucas S."/>
            <person name="Lapidus A."/>
            <person name="Glavina del Rio T."/>
            <person name="Pitluck S."/>
            <person name="Goltsman E."/>
            <person name="Clum A."/>
            <person name="Sun H."/>
            <person name="Schmutz J."/>
            <person name="Larimer F.W."/>
            <person name="Land M.L."/>
            <person name="Hauser L."/>
            <person name="Kyrpides N."/>
            <person name="Mikhailova N."/>
            <person name="Richardson P.P."/>
            <person name="Janssen P.H."/>
            <person name="de Vos W.M."/>
            <person name="Smidt H."/>
        </authorList>
    </citation>
    <scope>NUCLEOTIDE SEQUENCE [LARGE SCALE GENOMIC DNA]</scope>
    <source>
        <strain evidence="2">DSM 11246 / JCM 15787 / PB90-1</strain>
    </source>
</reference>